<gene>
    <name evidence="1" type="ORF">GSTUAT00004686001</name>
</gene>
<dbReference type="EMBL" id="LN891027">
    <property type="protein sequence ID" value="CUS11259.1"/>
    <property type="molecule type" value="Genomic_DNA"/>
</dbReference>
<reference evidence="1" key="1">
    <citation type="submission" date="2015-10" db="EMBL/GenBank/DDBJ databases">
        <authorList>
            <person name="Regsiter A."/>
            <person name="william w."/>
        </authorList>
    </citation>
    <scope>NUCLEOTIDE SEQUENCE</scope>
    <source>
        <strain evidence="1">Montdore</strain>
    </source>
</reference>
<dbReference type="AlphaFoldDB" id="A0A292PUN3"/>
<evidence type="ECO:0000313" key="1">
    <source>
        <dbReference type="EMBL" id="CUS11259.1"/>
    </source>
</evidence>
<evidence type="ECO:0000313" key="2">
    <source>
        <dbReference type="Proteomes" id="UP001412239"/>
    </source>
</evidence>
<organism evidence="1 2">
    <name type="scientific">Tuber aestivum</name>
    <name type="common">summer truffle</name>
    <dbReference type="NCBI Taxonomy" id="59557"/>
    <lineage>
        <taxon>Eukaryota</taxon>
        <taxon>Fungi</taxon>
        <taxon>Dikarya</taxon>
        <taxon>Ascomycota</taxon>
        <taxon>Pezizomycotina</taxon>
        <taxon>Pezizomycetes</taxon>
        <taxon>Pezizales</taxon>
        <taxon>Tuberaceae</taxon>
        <taxon>Tuber</taxon>
    </lineage>
</organism>
<protein>
    <submittedName>
        <fullName evidence="1">Uncharacterized protein</fullName>
    </submittedName>
</protein>
<proteinExistence type="predicted"/>
<keyword evidence="2" id="KW-1185">Reference proteome</keyword>
<sequence>MASYSRTPSDDIVSIVTVKEIGLPTRLTLRLLTLKQSAAVHKTMNTNVLVGVCAKPCPQQRTLCEIRRAMGIFFPLSLYSTHSSTAKTKRCRKAISCMFLGTLEGKVMGKVVFEDLRLPQQSL</sequence>
<accession>A0A292PUN3</accession>
<name>A0A292PUN3_9PEZI</name>
<dbReference type="Proteomes" id="UP001412239">
    <property type="component" value="Unassembled WGS sequence"/>
</dbReference>